<dbReference type="SMART" id="SM01190">
    <property type="entry name" value="EMP24_GP25L"/>
    <property type="match status" value="1"/>
</dbReference>
<evidence type="ECO:0000256" key="10">
    <source>
        <dbReference type="SAM" id="Phobius"/>
    </source>
</evidence>
<sequence length="200" mass="23029">MHFLLYAILFFSFKLIAAVELTFELDESEKQCFHEVIEQGVQAVVDFQVLDGGNYDVDVTLEAPTGQIIFRGIKKQADTYTWKADTTGVYSLCFSNEFSTFSHKLVYMDFEVGEEQPLPGLEEHLPQMTKMEQNSVNIHEHLNTIVDYQTHHRLMESKGRKYAEDLCDHVMYWSIAEMVVIVVIGIGQTLILKSFFSDKK</sequence>
<keyword evidence="7 10" id="KW-0472">Membrane</keyword>
<dbReference type="GO" id="GO:0012505">
    <property type="term" value="C:endomembrane system"/>
    <property type="evidence" value="ECO:0007669"/>
    <property type="project" value="UniProtKB-SubCell"/>
</dbReference>
<feature type="signal peptide" evidence="11">
    <location>
        <begin position="1"/>
        <end position="18"/>
    </location>
</feature>
<dbReference type="EMBL" id="BGPR01017189">
    <property type="protein sequence ID" value="GBN75366.1"/>
    <property type="molecule type" value="Genomic_DNA"/>
</dbReference>
<name>A0A4Y2WHJ4_ARAVE</name>
<evidence type="ECO:0000256" key="6">
    <source>
        <dbReference type="ARBA" id="ARBA00022989"/>
    </source>
</evidence>
<evidence type="ECO:0000256" key="11">
    <source>
        <dbReference type="SAM" id="SignalP"/>
    </source>
</evidence>
<evidence type="ECO:0000256" key="7">
    <source>
        <dbReference type="ARBA" id="ARBA00023136"/>
    </source>
</evidence>
<organism evidence="14 15">
    <name type="scientific">Araneus ventricosus</name>
    <name type="common">Orbweaver spider</name>
    <name type="synonym">Epeira ventricosa</name>
    <dbReference type="NCBI Taxonomy" id="182803"/>
    <lineage>
        <taxon>Eukaryota</taxon>
        <taxon>Metazoa</taxon>
        <taxon>Ecdysozoa</taxon>
        <taxon>Arthropoda</taxon>
        <taxon>Chelicerata</taxon>
        <taxon>Arachnida</taxon>
        <taxon>Araneae</taxon>
        <taxon>Araneomorphae</taxon>
        <taxon>Entelegynae</taxon>
        <taxon>Araneoidea</taxon>
        <taxon>Araneidae</taxon>
        <taxon>Araneus</taxon>
    </lineage>
</organism>
<keyword evidence="15" id="KW-1185">Reference proteome</keyword>
<reference evidence="14 15" key="1">
    <citation type="journal article" date="2019" name="Sci. Rep.">
        <title>Orb-weaving spider Araneus ventricosus genome elucidates the spidroin gene catalogue.</title>
        <authorList>
            <person name="Kono N."/>
            <person name="Nakamura H."/>
            <person name="Ohtoshi R."/>
            <person name="Moran D.A.P."/>
            <person name="Shinohara A."/>
            <person name="Yoshida Y."/>
            <person name="Fujiwara M."/>
            <person name="Mori M."/>
            <person name="Tomita M."/>
            <person name="Arakawa K."/>
        </authorList>
    </citation>
    <scope>NUCLEOTIDE SEQUENCE [LARGE SCALE GENOMIC DNA]</scope>
</reference>
<evidence type="ECO:0000256" key="1">
    <source>
        <dbReference type="ARBA" id="ARBA00004479"/>
    </source>
</evidence>
<feature type="domain" description="GOLD" evidence="12">
    <location>
        <begin position="30"/>
        <end position="112"/>
    </location>
</feature>
<dbReference type="InterPro" id="IPR015720">
    <property type="entry name" value="Emp24-like"/>
</dbReference>
<comment type="caution">
    <text evidence="14">The sequence shown here is derived from an EMBL/GenBank/DDBJ whole genome shotgun (WGS) entry which is preliminary data.</text>
</comment>
<dbReference type="GO" id="GO:0016020">
    <property type="term" value="C:membrane"/>
    <property type="evidence" value="ECO:0007669"/>
    <property type="project" value="UniProtKB-SubCell"/>
</dbReference>
<dbReference type="Pfam" id="PF01105">
    <property type="entry name" value="EMP24_GP25L"/>
    <property type="match status" value="1"/>
</dbReference>
<keyword evidence="4 9" id="KW-0812">Transmembrane</keyword>
<comment type="similarity">
    <text evidence="2 9">Belongs to the EMP24/GP25L family.</text>
</comment>
<protein>
    <submittedName>
        <fullName evidence="14">Transmembrane emp24 domain-containing protein 7</fullName>
    </submittedName>
</protein>
<dbReference type="PROSITE" id="PS50866">
    <property type="entry name" value="GOLD"/>
    <property type="match status" value="1"/>
</dbReference>
<dbReference type="EMBL" id="BGPR01061362">
    <property type="protein sequence ID" value="GBO37033.1"/>
    <property type="molecule type" value="Genomic_DNA"/>
</dbReference>
<evidence type="ECO:0000313" key="15">
    <source>
        <dbReference type="Proteomes" id="UP000499080"/>
    </source>
</evidence>
<evidence type="ECO:0000259" key="12">
    <source>
        <dbReference type="PROSITE" id="PS50866"/>
    </source>
</evidence>
<dbReference type="InterPro" id="IPR036598">
    <property type="entry name" value="GOLD_dom_sf"/>
</dbReference>
<evidence type="ECO:0000256" key="8">
    <source>
        <dbReference type="ARBA" id="ARBA00037847"/>
    </source>
</evidence>
<feature type="chain" id="PRO_5033837310" evidence="11">
    <location>
        <begin position="19"/>
        <end position="200"/>
    </location>
</feature>
<dbReference type="InterPro" id="IPR009038">
    <property type="entry name" value="GOLD_dom"/>
</dbReference>
<dbReference type="Proteomes" id="UP000499080">
    <property type="component" value="Unassembled WGS sequence"/>
</dbReference>
<proteinExistence type="inferred from homology"/>
<feature type="transmembrane region" description="Helical" evidence="10">
    <location>
        <begin position="170"/>
        <end position="192"/>
    </location>
</feature>
<comment type="subcellular location">
    <subcellularLocation>
        <location evidence="8">Endomembrane system</location>
        <topology evidence="8">Single-pass membrane protein</topology>
    </subcellularLocation>
    <subcellularLocation>
        <location evidence="1 9">Membrane</location>
        <topology evidence="1 9">Single-pass type I membrane protein</topology>
    </subcellularLocation>
</comment>
<dbReference type="PANTHER" id="PTHR22811">
    <property type="entry name" value="TRANSMEMBRANE EMP24 DOMAIN-CONTAINING PROTEIN"/>
    <property type="match status" value="1"/>
</dbReference>
<evidence type="ECO:0000256" key="5">
    <source>
        <dbReference type="ARBA" id="ARBA00022729"/>
    </source>
</evidence>
<dbReference type="AlphaFoldDB" id="A0A4Y2WHJ4"/>
<evidence type="ECO:0000256" key="2">
    <source>
        <dbReference type="ARBA" id="ARBA00007104"/>
    </source>
</evidence>
<accession>A0A4Y2WHJ4</accession>
<gene>
    <name evidence="14" type="primary">TMED7_1</name>
    <name evidence="13" type="synonym">TMED7_0</name>
    <name evidence="14" type="ORF">AVEN_160852_1</name>
    <name evidence="13" type="ORF">AVEN_247626_1</name>
</gene>
<keyword evidence="3" id="KW-0217">Developmental protein</keyword>
<evidence type="ECO:0000313" key="13">
    <source>
        <dbReference type="EMBL" id="GBN75366.1"/>
    </source>
</evidence>
<evidence type="ECO:0000256" key="4">
    <source>
        <dbReference type="ARBA" id="ARBA00022692"/>
    </source>
</evidence>
<keyword evidence="6 10" id="KW-1133">Transmembrane helix</keyword>
<keyword evidence="5 11" id="KW-0732">Signal</keyword>
<evidence type="ECO:0000256" key="3">
    <source>
        <dbReference type="ARBA" id="ARBA00022473"/>
    </source>
</evidence>
<dbReference type="SUPFAM" id="SSF101576">
    <property type="entry name" value="Supernatant protein factor (SPF), C-terminal domain"/>
    <property type="match status" value="1"/>
</dbReference>
<dbReference type="OrthoDB" id="5976732at2759"/>
<evidence type="ECO:0000256" key="9">
    <source>
        <dbReference type="RuleBase" id="RU003827"/>
    </source>
</evidence>
<evidence type="ECO:0000313" key="14">
    <source>
        <dbReference type="EMBL" id="GBO37033.1"/>
    </source>
</evidence>